<keyword evidence="3" id="KW-0411">Iron-sulfur</keyword>
<keyword evidence="2" id="KW-0408">Iron</keyword>
<keyword evidence="2" id="KW-0479">Metal-binding</keyword>
<gene>
    <name evidence="5" type="ORF">PHY01_04830</name>
</gene>
<evidence type="ECO:0000256" key="2">
    <source>
        <dbReference type="ARBA" id="ARBA00022714"/>
    </source>
</evidence>
<evidence type="ECO:0000256" key="3">
    <source>
        <dbReference type="ARBA" id="ARBA00023014"/>
    </source>
</evidence>
<dbReference type="Gene3D" id="2.40.30.10">
    <property type="entry name" value="Translation factors"/>
    <property type="match status" value="1"/>
</dbReference>
<comment type="caution">
    <text evidence="5">The sequence shown here is derived from an EMBL/GenBank/DDBJ whole genome shotgun (WGS) entry which is preliminary data.</text>
</comment>
<dbReference type="CDD" id="cd06217">
    <property type="entry name" value="FNR_iron_sulfur_binding_3"/>
    <property type="match status" value="1"/>
</dbReference>
<dbReference type="PROSITE" id="PS51384">
    <property type="entry name" value="FAD_FR"/>
    <property type="match status" value="1"/>
</dbReference>
<name>A0A4Y3WJK8_9PSEU</name>
<proteinExistence type="predicted"/>
<dbReference type="AlphaFoldDB" id="A0A4Y3WJK8"/>
<dbReference type="InterPro" id="IPR017927">
    <property type="entry name" value="FAD-bd_FR_type"/>
</dbReference>
<dbReference type="SUPFAM" id="SSF63380">
    <property type="entry name" value="Riboflavin synthase domain-like"/>
    <property type="match status" value="1"/>
</dbReference>
<dbReference type="EMBL" id="BJNG01000003">
    <property type="protein sequence ID" value="GEC18200.1"/>
    <property type="molecule type" value="Genomic_DNA"/>
</dbReference>
<dbReference type="PRINTS" id="PR00409">
    <property type="entry name" value="PHDIOXRDTASE"/>
</dbReference>
<dbReference type="SUPFAM" id="SSF52343">
    <property type="entry name" value="Ferredoxin reductase-like, C-terminal NADP-linked domain"/>
    <property type="match status" value="1"/>
</dbReference>
<accession>A0A4Y3WJK8</accession>
<keyword evidence="2" id="KW-0001">2Fe-2S</keyword>
<dbReference type="GO" id="GO:0051537">
    <property type="term" value="F:2 iron, 2 sulfur cluster binding"/>
    <property type="evidence" value="ECO:0007669"/>
    <property type="project" value="UniProtKB-KW"/>
</dbReference>
<dbReference type="OrthoDB" id="5179582at2"/>
<organism evidence="5 6">
    <name type="scientific">Pseudonocardia hydrocarbonoxydans</name>
    <dbReference type="NCBI Taxonomy" id="76726"/>
    <lineage>
        <taxon>Bacteria</taxon>
        <taxon>Bacillati</taxon>
        <taxon>Actinomycetota</taxon>
        <taxon>Actinomycetes</taxon>
        <taxon>Pseudonocardiales</taxon>
        <taxon>Pseudonocardiaceae</taxon>
        <taxon>Pseudonocardia</taxon>
    </lineage>
</organism>
<evidence type="ECO:0000313" key="6">
    <source>
        <dbReference type="Proteomes" id="UP000320338"/>
    </source>
</evidence>
<dbReference type="InterPro" id="IPR008333">
    <property type="entry name" value="Cbr1-like_FAD-bd_dom"/>
</dbReference>
<dbReference type="PANTHER" id="PTHR47354:SF5">
    <property type="entry name" value="PROTEIN RFBI"/>
    <property type="match status" value="1"/>
</dbReference>
<evidence type="ECO:0000313" key="5">
    <source>
        <dbReference type="EMBL" id="GEC18200.1"/>
    </source>
</evidence>
<dbReference type="InterPro" id="IPR017938">
    <property type="entry name" value="Riboflavin_synthase-like_b-brl"/>
</dbReference>
<comment type="cofactor">
    <cofactor evidence="1">
        <name>FAD</name>
        <dbReference type="ChEBI" id="CHEBI:57692"/>
    </cofactor>
</comment>
<dbReference type="InterPro" id="IPR039261">
    <property type="entry name" value="FNR_nucleotide-bd"/>
</dbReference>
<feature type="domain" description="FAD-binding FR-type" evidence="4">
    <location>
        <begin position="14"/>
        <end position="116"/>
    </location>
</feature>
<keyword evidence="6" id="KW-1185">Reference proteome</keyword>
<reference evidence="5 6" key="1">
    <citation type="submission" date="2019-06" db="EMBL/GenBank/DDBJ databases">
        <title>Whole genome shotgun sequence of Pseudonocardia hydrocarbonoxydans NBRC 14498.</title>
        <authorList>
            <person name="Hosoyama A."/>
            <person name="Uohara A."/>
            <person name="Ohji S."/>
            <person name="Ichikawa N."/>
        </authorList>
    </citation>
    <scope>NUCLEOTIDE SEQUENCE [LARGE SCALE GENOMIC DNA]</scope>
    <source>
        <strain evidence="5 6">NBRC 14498</strain>
    </source>
</reference>
<dbReference type="InterPro" id="IPR050415">
    <property type="entry name" value="MRET"/>
</dbReference>
<protein>
    <submittedName>
        <fullName evidence="5">Oxidoreductase</fullName>
    </submittedName>
</protein>
<dbReference type="PANTHER" id="PTHR47354">
    <property type="entry name" value="NADH OXIDOREDUCTASE HCR"/>
    <property type="match status" value="1"/>
</dbReference>
<dbReference type="RefSeq" id="WP_141276524.1">
    <property type="nucleotide sequence ID" value="NZ_BAAARZ010000002.1"/>
</dbReference>
<evidence type="ECO:0000256" key="1">
    <source>
        <dbReference type="ARBA" id="ARBA00001974"/>
    </source>
</evidence>
<dbReference type="GO" id="GO:0016491">
    <property type="term" value="F:oxidoreductase activity"/>
    <property type="evidence" value="ECO:0007669"/>
    <property type="project" value="InterPro"/>
</dbReference>
<dbReference type="Gene3D" id="3.40.50.80">
    <property type="entry name" value="Nucleotide-binding domain of ferredoxin-NADP reductase (FNR) module"/>
    <property type="match status" value="1"/>
</dbReference>
<evidence type="ECO:0000259" key="4">
    <source>
        <dbReference type="PROSITE" id="PS51384"/>
    </source>
</evidence>
<dbReference type="Proteomes" id="UP000320338">
    <property type="component" value="Unassembled WGS sequence"/>
</dbReference>
<dbReference type="Pfam" id="PF00970">
    <property type="entry name" value="FAD_binding_6"/>
    <property type="match status" value="1"/>
</dbReference>
<sequence>MTPTPGGTTHRRTLRWQPARVLALRDETPRARTLRLALPEPRRHLAGQHYVVRLTAPDGYTAQRSYSVASAPDDTGEIELTVEELEDGEVSGYLHGVVEPGDELEVRGPIGGYFVWPGDTPALLVGGGSGVVPLMSMLRQARSTGTADLLRVVVSARTAADLYYADELPGPQTTVVLTRTGRGRLTVDDLTPLVRGGEDVFVCGSPGFCDAATDLLVEAGVPVGSIRTERFGPSG</sequence>